<gene>
    <name evidence="2" type="ORF">KQ910_11160</name>
</gene>
<organism evidence="2 3">
    <name type="scientific">Reyranella humidisoli</name>
    <dbReference type="NCBI Taxonomy" id="2849149"/>
    <lineage>
        <taxon>Bacteria</taxon>
        <taxon>Pseudomonadati</taxon>
        <taxon>Pseudomonadota</taxon>
        <taxon>Alphaproteobacteria</taxon>
        <taxon>Hyphomicrobiales</taxon>
        <taxon>Reyranellaceae</taxon>
        <taxon>Reyranella</taxon>
    </lineage>
</organism>
<evidence type="ECO:0000313" key="3">
    <source>
        <dbReference type="Proteomes" id="UP000727907"/>
    </source>
</evidence>
<dbReference type="Proteomes" id="UP000727907">
    <property type="component" value="Unassembled WGS sequence"/>
</dbReference>
<feature type="transmembrane region" description="Helical" evidence="1">
    <location>
        <begin position="102"/>
        <end position="122"/>
    </location>
</feature>
<name>A0ABS6IJ42_9HYPH</name>
<keyword evidence="1" id="KW-0472">Membrane</keyword>
<accession>A0ABS6IJ42</accession>
<dbReference type="EMBL" id="JAHOPB010000001">
    <property type="protein sequence ID" value="MBU8874326.1"/>
    <property type="molecule type" value="Genomic_DNA"/>
</dbReference>
<evidence type="ECO:0008006" key="4">
    <source>
        <dbReference type="Google" id="ProtNLM"/>
    </source>
</evidence>
<feature type="transmembrane region" description="Helical" evidence="1">
    <location>
        <begin position="16"/>
        <end position="39"/>
    </location>
</feature>
<feature type="transmembrane region" description="Helical" evidence="1">
    <location>
        <begin position="301"/>
        <end position="321"/>
    </location>
</feature>
<feature type="transmembrane region" description="Helical" evidence="1">
    <location>
        <begin position="364"/>
        <end position="383"/>
    </location>
</feature>
<feature type="transmembrane region" description="Helical" evidence="1">
    <location>
        <begin position="188"/>
        <end position="211"/>
    </location>
</feature>
<dbReference type="RefSeq" id="WP_216959621.1">
    <property type="nucleotide sequence ID" value="NZ_JAHOPB010000001.1"/>
</dbReference>
<keyword evidence="1" id="KW-0812">Transmembrane</keyword>
<protein>
    <recommendedName>
        <fullName evidence="4">Glycosyltransferase RgtA/B/C/D-like domain-containing protein</fullName>
    </recommendedName>
</protein>
<comment type="caution">
    <text evidence="2">The sequence shown here is derived from an EMBL/GenBank/DDBJ whole genome shotgun (WGS) entry which is preliminary data.</text>
</comment>
<proteinExistence type="predicted"/>
<keyword evidence="3" id="KW-1185">Reference proteome</keyword>
<feature type="transmembrane region" description="Helical" evidence="1">
    <location>
        <begin position="160"/>
        <end position="176"/>
    </location>
</feature>
<feature type="transmembrane region" description="Helical" evidence="1">
    <location>
        <begin position="333"/>
        <end position="352"/>
    </location>
</feature>
<reference evidence="2 3" key="1">
    <citation type="submission" date="2021-06" db="EMBL/GenBank/DDBJ databases">
        <authorList>
            <person name="Lee D.H."/>
        </authorList>
    </citation>
    <scope>NUCLEOTIDE SEQUENCE [LARGE SCALE GENOMIC DNA]</scope>
    <source>
        <strain evidence="2 3">MMS21-HV4-11</strain>
    </source>
</reference>
<feature type="transmembrane region" description="Helical" evidence="1">
    <location>
        <begin position="231"/>
        <end position="249"/>
    </location>
</feature>
<sequence>MSPEVRSGGPIASPKSIVIACCALIVAIVLAYTLINAIVRPVIWSDSGWGLLGWDLRHGLPWNHWASPDPQDITKDISTFMSIWSPGQHVVPGVLEELGLSLGHAVIATVAVFSVIGLLGWWTLYRAFGFPPHVIAISLVLIVCSRGFAFPFVIFIGGEILLFGIAPWFLLLVWRLRDLRWFAVPPLVLGTAVMFFAKLSAVVLACAAISAAVLSGPHPWRDKVDTVRRGLVAGIAIAIVGVVLYYAWYSRGWTAASTVASIQWSVFVTHAIFILSCVWGAALSFGEMWNFILLHPSRAIFGSQLAVGYILALPAAVTLVVMWRQLRRSHADYLVFVGLTTLAYAAVFLLLWARGATIGQEERYFRPVSLLLLVGAVQAFLIVPSRLLRAAGVMMALVGVLYGLAAHAKHVVVNLGHPLGVRDFRHSTANDAVVKFLRTIDVPAPDRGSTLIFVPSPEIGLEVRNVRVMANHADFWSIEDMRNLKFRGRVPRLYIIVQQRLVGEGKAKAMMEQFVDYKPSEWKETPLDGFVCFYVVE</sequence>
<feature type="transmembrane region" description="Helical" evidence="1">
    <location>
        <begin position="261"/>
        <end position="281"/>
    </location>
</feature>
<feature type="transmembrane region" description="Helical" evidence="1">
    <location>
        <begin position="134"/>
        <end position="154"/>
    </location>
</feature>
<feature type="transmembrane region" description="Helical" evidence="1">
    <location>
        <begin position="390"/>
        <end position="408"/>
    </location>
</feature>
<evidence type="ECO:0000313" key="2">
    <source>
        <dbReference type="EMBL" id="MBU8874326.1"/>
    </source>
</evidence>
<evidence type="ECO:0000256" key="1">
    <source>
        <dbReference type="SAM" id="Phobius"/>
    </source>
</evidence>
<keyword evidence="1" id="KW-1133">Transmembrane helix</keyword>